<accession>A0A0N7DIH7</accession>
<dbReference type="AlphaFoldDB" id="A0A0N7DIH7"/>
<keyword evidence="1" id="KW-0614">Plasmid</keyword>
<evidence type="ECO:0000313" key="1">
    <source>
        <dbReference type="EMBL" id="AKU62188.1"/>
    </source>
</evidence>
<protein>
    <submittedName>
        <fullName evidence="1">Ppd20</fullName>
    </submittedName>
</protein>
<dbReference type="EMBL" id="KT290268">
    <property type="protein sequence ID" value="AKU62188.1"/>
    <property type="molecule type" value="Genomic_DNA"/>
</dbReference>
<name>A0A0N7DIH7_ENTFL</name>
<sequence>MYKNPKIPIILPTFFNRFAFFSVITEKKHKLRWSNNKKVAKKIKNSIHSTANSFHRCSKPATNIVNTKKPRQRPANKVKRTVRHFSINWNSRLSMVHSLL</sequence>
<gene>
    <name evidence="1" type="primary">ppd20</name>
</gene>
<proteinExistence type="predicted"/>
<reference evidence="1" key="1">
    <citation type="journal article" date="2015" name="Nature">
        <title>Bacteriocin production augments niche competition by enterococci in the mammalian gastrointestinal tract.</title>
        <authorList>
            <person name="Kommineni S."/>
            <person name="Bretl D.J."/>
            <person name="Lam V."/>
            <person name="Chakraborty R."/>
            <person name="Hayward M."/>
            <person name="Simpson P."/>
            <person name="Cao Y."/>
            <person name="Bousounis P."/>
            <person name="Kristich C.J."/>
            <person name="Salzman N.H."/>
        </authorList>
    </citation>
    <scope>NUCLEOTIDE SEQUENCE</scope>
    <source>
        <strain evidence="1">CK135</strain>
        <plasmid evidence="1">pPD1</plasmid>
    </source>
</reference>
<organism evidence="1">
    <name type="scientific">Enterococcus faecalis</name>
    <name type="common">Streptococcus faecalis</name>
    <dbReference type="NCBI Taxonomy" id="1351"/>
    <lineage>
        <taxon>Bacteria</taxon>
        <taxon>Bacillati</taxon>
        <taxon>Bacillota</taxon>
        <taxon>Bacilli</taxon>
        <taxon>Lactobacillales</taxon>
        <taxon>Enterococcaceae</taxon>
        <taxon>Enterococcus</taxon>
    </lineage>
</organism>
<geneLocation type="plasmid" evidence="1">
    <name>pPD1</name>
</geneLocation>